<evidence type="ECO:0000313" key="7">
    <source>
        <dbReference type="Proteomes" id="UP000184480"/>
    </source>
</evidence>
<keyword evidence="4" id="KW-0862">Zinc</keyword>
<dbReference type="InterPro" id="IPR036866">
    <property type="entry name" value="RibonucZ/Hydroxyglut_hydro"/>
</dbReference>
<keyword evidence="7" id="KW-1185">Reference proteome</keyword>
<dbReference type="SMART" id="SM00849">
    <property type="entry name" value="Lactamase_B"/>
    <property type="match status" value="1"/>
</dbReference>
<dbReference type="GO" id="GO:0016787">
    <property type="term" value="F:hydrolase activity"/>
    <property type="evidence" value="ECO:0007669"/>
    <property type="project" value="UniProtKB-KW"/>
</dbReference>
<organism evidence="6 7">
    <name type="scientific">Dysgonomonas macrotermitis</name>
    <dbReference type="NCBI Taxonomy" id="1346286"/>
    <lineage>
        <taxon>Bacteria</taxon>
        <taxon>Pseudomonadati</taxon>
        <taxon>Bacteroidota</taxon>
        <taxon>Bacteroidia</taxon>
        <taxon>Bacteroidales</taxon>
        <taxon>Dysgonomonadaceae</taxon>
        <taxon>Dysgonomonas</taxon>
    </lineage>
</organism>
<dbReference type="PANTHER" id="PTHR42978:SF6">
    <property type="entry name" value="QUORUM-QUENCHING LACTONASE YTNP-RELATED"/>
    <property type="match status" value="1"/>
</dbReference>
<dbReference type="InterPro" id="IPR001279">
    <property type="entry name" value="Metallo-B-lactamas"/>
</dbReference>
<proteinExistence type="inferred from homology"/>
<dbReference type="Proteomes" id="UP000184480">
    <property type="component" value="Unassembled WGS sequence"/>
</dbReference>
<gene>
    <name evidence="6" type="ORF">SAMN05444362_106165</name>
</gene>
<dbReference type="STRING" id="1346286.SAMN05444362_106165"/>
<dbReference type="Gene3D" id="3.60.15.10">
    <property type="entry name" value="Ribonuclease Z/Hydroxyacylglutathione hydrolase-like"/>
    <property type="match status" value="1"/>
</dbReference>
<keyword evidence="3" id="KW-0378">Hydrolase</keyword>
<dbReference type="Pfam" id="PF00753">
    <property type="entry name" value="Lactamase_B"/>
    <property type="match status" value="1"/>
</dbReference>
<protein>
    <submittedName>
        <fullName evidence="6">Glyoxylase, beta-lactamase superfamily II</fullName>
    </submittedName>
</protein>
<dbReference type="InterPro" id="IPR051013">
    <property type="entry name" value="MBL_superfamily_lactonases"/>
</dbReference>
<sequence length="296" mass="33408">MNKNILVIICLFATMNLFELKAEEPRSYQVGEYSIYVLTENEGQGNIKILIDAPKEVTDEYTPDGTFPNAVHAIVIKKQDEIWLVDTGFGRNIFTQMESIGISPENVDHVLLTHMHGDHIGGMLREDKPAFQNADVTVSENEQKYWGSEEKMMEMPENRRGNFLSAQNVFRQYGDKVKIQQPYDINSKFTDGIHMLEAYGHTPGHVMYLIQDGEDKLLIWGDLTHALAIQMPHPEISVTYDIDPDMARNSRLKVLEYVAKNKIKIAGMHVPYSGVGEIGKSETSNGYTFSAIPGLP</sequence>
<dbReference type="SUPFAM" id="SSF56281">
    <property type="entry name" value="Metallo-hydrolase/oxidoreductase"/>
    <property type="match status" value="1"/>
</dbReference>
<dbReference type="PANTHER" id="PTHR42978">
    <property type="entry name" value="QUORUM-QUENCHING LACTONASE YTNP-RELATED-RELATED"/>
    <property type="match status" value="1"/>
</dbReference>
<evidence type="ECO:0000313" key="6">
    <source>
        <dbReference type="EMBL" id="SHF45015.1"/>
    </source>
</evidence>
<reference evidence="7" key="1">
    <citation type="submission" date="2016-11" db="EMBL/GenBank/DDBJ databases">
        <authorList>
            <person name="Varghese N."/>
            <person name="Submissions S."/>
        </authorList>
    </citation>
    <scope>NUCLEOTIDE SEQUENCE [LARGE SCALE GENOMIC DNA]</scope>
    <source>
        <strain evidence="7">DSM 27370</strain>
    </source>
</reference>
<dbReference type="CDD" id="cd07720">
    <property type="entry name" value="OPHC2-like_MBL-fold"/>
    <property type="match status" value="1"/>
</dbReference>
<evidence type="ECO:0000256" key="1">
    <source>
        <dbReference type="ARBA" id="ARBA00007749"/>
    </source>
</evidence>
<evidence type="ECO:0000256" key="4">
    <source>
        <dbReference type="ARBA" id="ARBA00022833"/>
    </source>
</evidence>
<accession>A0A1M5BRC5</accession>
<comment type="similarity">
    <text evidence="1">Belongs to the metallo-beta-lactamase superfamily.</text>
</comment>
<name>A0A1M5BRC5_9BACT</name>
<dbReference type="AlphaFoldDB" id="A0A1M5BRC5"/>
<feature type="domain" description="Metallo-beta-lactamase" evidence="5">
    <location>
        <begin position="70"/>
        <end position="269"/>
    </location>
</feature>
<keyword evidence="2" id="KW-0479">Metal-binding</keyword>
<dbReference type="RefSeq" id="WP_070808585.1">
    <property type="nucleotide sequence ID" value="NZ_BBXL01000009.1"/>
</dbReference>
<dbReference type="EMBL" id="FQUC01000006">
    <property type="protein sequence ID" value="SHF45015.1"/>
    <property type="molecule type" value="Genomic_DNA"/>
</dbReference>
<dbReference type="GO" id="GO:0046872">
    <property type="term" value="F:metal ion binding"/>
    <property type="evidence" value="ECO:0007669"/>
    <property type="project" value="UniProtKB-KW"/>
</dbReference>
<evidence type="ECO:0000256" key="2">
    <source>
        <dbReference type="ARBA" id="ARBA00022723"/>
    </source>
</evidence>
<evidence type="ECO:0000256" key="3">
    <source>
        <dbReference type="ARBA" id="ARBA00022801"/>
    </source>
</evidence>
<dbReference type="OrthoDB" id="9802897at2"/>
<evidence type="ECO:0000259" key="5">
    <source>
        <dbReference type="SMART" id="SM00849"/>
    </source>
</evidence>